<name>A0A7J8YU96_GOSAI</name>
<protein>
    <recommendedName>
        <fullName evidence="1">RNase H type-1 domain-containing protein</fullName>
    </recommendedName>
</protein>
<accession>A0A7J8YU96</accession>
<evidence type="ECO:0000313" key="3">
    <source>
        <dbReference type="Proteomes" id="UP000593577"/>
    </source>
</evidence>
<sequence length="106" mass="11987">MIEGDSLTAIKKLQVNREDDSCINAYVSDLNSLRKRFKSCVFSHIQRQGNQVAHLLANEGLRGEMNAYLLDGFFSLGNALSKLIIKCSGKAHCTPNREGKFELWRR</sequence>
<dbReference type="PANTHER" id="PTHR47723">
    <property type="entry name" value="OS05G0353850 PROTEIN"/>
    <property type="match status" value="1"/>
</dbReference>
<dbReference type="EMBL" id="JABFAA010355495">
    <property type="protein sequence ID" value="MBA0703156.1"/>
    <property type="molecule type" value="Genomic_DNA"/>
</dbReference>
<evidence type="ECO:0000313" key="2">
    <source>
        <dbReference type="EMBL" id="MBA0703156.1"/>
    </source>
</evidence>
<dbReference type="GO" id="GO:0003676">
    <property type="term" value="F:nucleic acid binding"/>
    <property type="evidence" value="ECO:0007669"/>
    <property type="project" value="InterPro"/>
</dbReference>
<feature type="domain" description="RNase H type-1" evidence="1">
    <location>
        <begin position="2"/>
        <end position="59"/>
    </location>
</feature>
<comment type="caution">
    <text evidence="2">The sequence shown here is derived from an EMBL/GenBank/DDBJ whole genome shotgun (WGS) entry which is preliminary data.</text>
</comment>
<dbReference type="Pfam" id="PF13456">
    <property type="entry name" value="RVT_3"/>
    <property type="match status" value="1"/>
</dbReference>
<dbReference type="AlphaFoldDB" id="A0A7J8YU96"/>
<reference evidence="2 3" key="1">
    <citation type="journal article" date="2019" name="Genome Biol. Evol.">
        <title>Insights into the evolution of the New World diploid cottons (Gossypium, subgenus Houzingenia) based on genome sequencing.</title>
        <authorList>
            <person name="Grover C.E."/>
            <person name="Arick M.A. 2nd"/>
            <person name="Thrash A."/>
            <person name="Conover J.L."/>
            <person name="Sanders W.S."/>
            <person name="Peterson D.G."/>
            <person name="Frelichowski J.E."/>
            <person name="Scheffler J.A."/>
            <person name="Scheffler B.E."/>
            <person name="Wendel J.F."/>
        </authorList>
    </citation>
    <scope>NUCLEOTIDE SEQUENCE [LARGE SCALE GENOMIC DNA]</scope>
    <source>
        <strain evidence="2">185</strain>
        <tissue evidence="2">Leaf</tissue>
    </source>
</reference>
<dbReference type="Gene3D" id="3.30.420.10">
    <property type="entry name" value="Ribonuclease H-like superfamily/Ribonuclease H"/>
    <property type="match status" value="1"/>
</dbReference>
<keyword evidence="3" id="KW-1185">Reference proteome</keyword>
<proteinExistence type="predicted"/>
<dbReference type="InterPro" id="IPR002156">
    <property type="entry name" value="RNaseH_domain"/>
</dbReference>
<dbReference type="Proteomes" id="UP000593577">
    <property type="component" value="Unassembled WGS sequence"/>
</dbReference>
<dbReference type="InterPro" id="IPR053151">
    <property type="entry name" value="RNase_H-like"/>
</dbReference>
<organism evidence="2 3">
    <name type="scientific">Gossypium aridum</name>
    <name type="common">American cotton</name>
    <name type="synonym">Erioxylum aridum</name>
    <dbReference type="NCBI Taxonomy" id="34290"/>
    <lineage>
        <taxon>Eukaryota</taxon>
        <taxon>Viridiplantae</taxon>
        <taxon>Streptophyta</taxon>
        <taxon>Embryophyta</taxon>
        <taxon>Tracheophyta</taxon>
        <taxon>Spermatophyta</taxon>
        <taxon>Magnoliopsida</taxon>
        <taxon>eudicotyledons</taxon>
        <taxon>Gunneridae</taxon>
        <taxon>Pentapetalae</taxon>
        <taxon>rosids</taxon>
        <taxon>malvids</taxon>
        <taxon>Malvales</taxon>
        <taxon>Malvaceae</taxon>
        <taxon>Malvoideae</taxon>
        <taxon>Gossypium</taxon>
    </lineage>
</organism>
<dbReference type="PANTHER" id="PTHR47723:SF19">
    <property type="entry name" value="POLYNUCLEOTIDYL TRANSFERASE, RIBONUCLEASE H-LIKE SUPERFAMILY PROTEIN"/>
    <property type="match status" value="1"/>
</dbReference>
<gene>
    <name evidence="2" type="ORF">Goari_027369</name>
</gene>
<evidence type="ECO:0000259" key="1">
    <source>
        <dbReference type="Pfam" id="PF13456"/>
    </source>
</evidence>
<dbReference type="InterPro" id="IPR036397">
    <property type="entry name" value="RNaseH_sf"/>
</dbReference>
<dbReference type="GO" id="GO:0004523">
    <property type="term" value="F:RNA-DNA hybrid ribonuclease activity"/>
    <property type="evidence" value="ECO:0007669"/>
    <property type="project" value="InterPro"/>
</dbReference>